<name>E6TW55_EVAC2</name>
<comment type="similarity">
    <text evidence="12 13">Belongs to the DnaG primase family.</text>
</comment>
<dbReference type="KEGG" id="bco:Bcell_1615"/>
<evidence type="ECO:0000256" key="9">
    <source>
        <dbReference type="ARBA" id="ARBA00022842"/>
    </source>
</evidence>
<dbReference type="InterPro" id="IPR019475">
    <property type="entry name" value="DNA_primase_DnaB-bd"/>
</dbReference>
<comment type="subunit">
    <text evidence="12">Monomer. Interacts with DnaB.</text>
</comment>
<keyword evidence="5 12" id="KW-0235">DNA replication</keyword>
<evidence type="ECO:0000256" key="12">
    <source>
        <dbReference type="HAMAP-Rule" id="MF_00974"/>
    </source>
</evidence>
<dbReference type="InterPro" id="IPR030846">
    <property type="entry name" value="DnaG_bac"/>
</dbReference>
<dbReference type="FunFam" id="3.90.580.10:FF:000001">
    <property type="entry name" value="DNA primase"/>
    <property type="match status" value="1"/>
</dbReference>
<dbReference type="NCBIfam" id="TIGR01391">
    <property type="entry name" value="dnaG"/>
    <property type="match status" value="1"/>
</dbReference>
<dbReference type="CDD" id="cd03364">
    <property type="entry name" value="TOPRIM_DnaG_primases"/>
    <property type="match status" value="1"/>
</dbReference>
<dbReference type="SUPFAM" id="SSF48024">
    <property type="entry name" value="N-terminal domain of DnaB helicase"/>
    <property type="match status" value="1"/>
</dbReference>
<feature type="domain" description="Toprim" evidence="16">
    <location>
        <begin position="265"/>
        <end position="346"/>
    </location>
</feature>
<dbReference type="GO" id="GO:0003899">
    <property type="term" value="F:DNA-directed RNA polymerase activity"/>
    <property type="evidence" value="ECO:0007669"/>
    <property type="project" value="UniProtKB-UniRule"/>
</dbReference>
<dbReference type="Pfam" id="PF01807">
    <property type="entry name" value="Zn_ribbon_DnaG"/>
    <property type="match status" value="1"/>
</dbReference>
<dbReference type="AlphaFoldDB" id="E6TW55"/>
<dbReference type="InterPro" id="IPR037068">
    <property type="entry name" value="DNA_primase_core_N_sf"/>
</dbReference>
<dbReference type="InterPro" id="IPR006171">
    <property type="entry name" value="TOPRIM_dom"/>
</dbReference>
<proteinExistence type="inferred from homology"/>
<keyword evidence="3 12" id="KW-0808">Transferase</keyword>
<evidence type="ECO:0000256" key="7">
    <source>
        <dbReference type="ARBA" id="ARBA00022771"/>
    </source>
</evidence>
<dbReference type="InterPro" id="IPR036185">
    <property type="entry name" value="DNA_heli_DnaB-like_N_sf"/>
</dbReference>
<sequence length="604" mass="69326">MTLSLRVSEDIIEEIRKSIDIVDIISEYVQLKKQGKNFIGLCPFHGEKTPSFSVSPDKQLYHCFGCGAGGNVFSFIMETEGLPFLESVKKIADRMNMAIPELEHVTDEATSKEDSITKIWHNAHALSAKLFHHVLTSTDEGKEARDYLRNRGFTKEVIDTFQIGYAPNSWDFLASFLEKRKFPMDEMVKCGILSVREFDQKPYDRFRDRIIFPIWNNKGDMIAFGGRILSEGNPKYLNSPESSIFNKSETLYYFHKARPSIRKKNEAILFEGYVDVISAWKAGVDNGVASLGTALSTTQAKMLRRLTDHVILCYDSDNAGQNATMKNAAILSEAGLQVRVAILPDGMDPDDYIQKMGVDRFNKDVIGQSLTLMGFKFQYYRRGKNLKDDGERMTYIHQMIEEVSKLSHAVERDHYLRRLSEEFSLSLEALKQQQIQVYKQSKGKNEERKVVHSNFSKQQKRLLLAYENAERILIAHMLKNNSVANQVQRKVGGAFNIDEYQAIAAHLFSYYADGFEPNPSSFIEYLEDDKLKRITSELAMMTITEEMSEQELADYIKQIKNYPKRLEVEKLKVERKKLEEAEEYVEAAKIAMEIIKIEQDIKNG</sequence>
<dbReference type="HOGENOM" id="CLU_013501_3_3_9"/>
<dbReference type="Gene3D" id="3.90.580.10">
    <property type="entry name" value="Zinc finger, CHC2-type domain"/>
    <property type="match status" value="1"/>
</dbReference>
<evidence type="ECO:0000256" key="13">
    <source>
        <dbReference type="PIRNR" id="PIRNR002811"/>
    </source>
</evidence>
<dbReference type="Pfam" id="PF13155">
    <property type="entry name" value="Toprim_2"/>
    <property type="match status" value="1"/>
</dbReference>
<dbReference type="SUPFAM" id="SSF57783">
    <property type="entry name" value="Zinc beta-ribbon"/>
    <property type="match status" value="1"/>
</dbReference>
<evidence type="ECO:0000313" key="17">
    <source>
        <dbReference type="EMBL" id="ADU29878.1"/>
    </source>
</evidence>
<dbReference type="SMART" id="SM00493">
    <property type="entry name" value="TOPRIM"/>
    <property type="match status" value="1"/>
</dbReference>
<dbReference type="InterPro" id="IPR006295">
    <property type="entry name" value="DNA_primase_DnaG"/>
</dbReference>
<dbReference type="InterPro" id="IPR002694">
    <property type="entry name" value="Znf_CHC2"/>
</dbReference>
<dbReference type="PANTHER" id="PTHR30313:SF2">
    <property type="entry name" value="DNA PRIMASE"/>
    <property type="match status" value="1"/>
</dbReference>
<dbReference type="GO" id="GO:0005737">
    <property type="term" value="C:cytoplasm"/>
    <property type="evidence" value="ECO:0007669"/>
    <property type="project" value="TreeGrafter"/>
</dbReference>
<keyword evidence="10 12" id="KW-0238">DNA-binding</keyword>
<gene>
    <name evidence="12" type="primary">dnaG</name>
    <name evidence="17" type="ordered locus">Bcell_1615</name>
</gene>
<dbReference type="Gene3D" id="1.10.860.10">
    <property type="entry name" value="DNAb Helicase, Chain A"/>
    <property type="match status" value="1"/>
</dbReference>
<keyword evidence="7 12" id="KW-0863">Zinc-finger</keyword>
<comment type="domain">
    <text evidence="12">Contains an N-terminal zinc-binding domain, a central core domain that contains the primase activity, and a C-terminal DnaB-binding domain.</text>
</comment>
<evidence type="ECO:0000259" key="16">
    <source>
        <dbReference type="PROSITE" id="PS50880"/>
    </source>
</evidence>
<comment type="cofactor">
    <cofactor evidence="12 13 14">
        <name>Zn(2+)</name>
        <dbReference type="ChEBI" id="CHEBI:29105"/>
    </cofactor>
    <text evidence="12 13 14">Binds 1 zinc ion per monomer.</text>
</comment>
<dbReference type="PROSITE" id="PS50880">
    <property type="entry name" value="TOPRIM"/>
    <property type="match status" value="1"/>
</dbReference>
<dbReference type="SUPFAM" id="SSF56731">
    <property type="entry name" value="DNA primase core"/>
    <property type="match status" value="1"/>
</dbReference>
<dbReference type="eggNOG" id="COG0358">
    <property type="taxonomic scope" value="Bacteria"/>
</dbReference>
<evidence type="ECO:0000256" key="11">
    <source>
        <dbReference type="ARBA" id="ARBA00023163"/>
    </source>
</evidence>
<dbReference type="FunFam" id="3.90.980.10:FF:000001">
    <property type="entry name" value="DNA primase"/>
    <property type="match status" value="1"/>
</dbReference>
<dbReference type="SMART" id="SM00400">
    <property type="entry name" value="ZnF_CHCC"/>
    <property type="match status" value="1"/>
</dbReference>
<evidence type="ECO:0000256" key="6">
    <source>
        <dbReference type="ARBA" id="ARBA00022723"/>
    </source>
</evidence>
<evidence type="ECO:0000256" key="1">
    <source>
        <dbReference type="ARBA" id="ARBA00022478"/>
    </source>
</evidence>
<evidence type="ECO:0000256" key="8">
    <source>
        <dbReference type="ARBA" id="ARBA00022833"/>
    </source>
</evidence>
<dbReference type="RefSeq" id="WP_013488215.1">
    <property type="nucleotide sequence ID" value="NC_014829.1"/>
</dbReference>
<keyword evidence="8 12" id="KW-0862">Zinc</keyword>
<dbReference type="PIRSF" id="PIRSF002811">
    <property type="entry name" value="DnaG"/>
    <property type="match status" value="1"/>
</dbReference>
<feature type="zinc finger region" description="CHC2-type" evidence="12 14">
    <location>
        <begin position="42"/>
        <end position="66"/>
    </location>
</feature>
<evidence type="ECO:0000313" key="18">
    <source>
        <dbReference type="Proteomes" id="UP000001401"/>
    </source>
</evidence>
<dbReference type="GO" id="GO:0003677">
    <property type="term" value="F:DNA binding"/>
    <property type="evidence" value="ECO:0007669"/>
    <property type="project" value="UniProtKB-KW"/>
</dbReference>
<reference evidence="17" key="1">
    <citation type="submission" date="2010-12" db="EMBL/GenBank/DDBJ databases">
        <title>Complete sequence of Bacillus cellulosilyticus DSM 2522.</title>
        <authorList>
            <consortium name="US DOE Joint Genome Institute"/>
            <person name="Lucas S."/>
            <person name="Copeland A."/>
            <person name="Lapidus A."/>
            <person name="Cheng J.-F."/>
            <person name="Bruce D."/>
            <person name="Goodwin L."/>
            <person name="Pitluck S."/>
            <person name="Chertkov O."/>
            <person name="Detter J.C."/>
            <person name="Han C."/>
            <person name="Tapia R."/>
            <person name="Land M."/>
            <person name="Hauser L."/>
            <person name="Jeffries C."/>
            <person name="Kyrpides N."/>
            <person name="Ivanova N."/>
            <person name="Mikhailova N."/>
            <person name="Brumm P."/>
            <person name="Mead D."/>
            <person name="Woyke T."/>
        </authorList>
    </citation>
    <scope>NUCLEOTIDE SEQUENCE [LARGE SCALE GENOMIC DNA]</scope>
    <source>
        <strain evidence="17">DSM 2522</strain>
    </source>
</reference>
<evidence type="ECO:0000256" key="5">
    <source>
        <dbReference type="ARBA" id="ARBA00022705"/>
    </source>
</evidence>
<dbReference type="Proteomes" id="UP000001401">
    <property type="component" value="Chromosome"/>
</dbReference>
<evidence type="ECO:0000256" key="14">
    <source>
        <dbReference type="PIRSR" id="PIRSR002811-1"/>
    </source>
</evidence>
<evidence type="ECO:0000256" key="15">
    <source>
        <dbReference type="SAM" id="Coils"/>
    </source>
</evidence>
<feature type="coiled-coil region" evidence="15">
    <location>
        <begin position="568"/>
        <end position="598"/>
    </location>
</feature>
<dbReference type="PANTHER" id="PTHR30313">
    <property type="entry name" value="DNA PRIMASE"/>
    <property type="match status" value="1"/>
</dbReference>
<keyword evidence="11 12" id="KW-0804">Transcription</keyword>
<dbReference type="GO" id="GO:1990077">
    <property type="term" value="C:primosome complex"/>
    <property type="evidence" value="ECO:0007669"/>
    <property type="project" value="UniProtKB-KW"/>
</dbReference>
<dbReference type="InterPro" id="IPR036977">
    <property type="entry name" value="DNA_primase_Znf_CHC2"/>
</dbReference>
<keyword evidence="15" id="KW-0175">Coiled coil</keyword>
<keyword evidence="18" id="KW-1185">Reference proteome</keyword>
<dbReference type="GO" id="GO:0005524">
    <property type="term" value="F:ATP binding"/>
    <property type="evidence" value="ECO:0007669"/>
    <property type="project" value="InterPro"/>
</dbReference>
<dbReference type="InterPro" id="IPR050219">
    <property type="entry name" value="DnaG_primase"/>
</dbReference>
<dbReference type="EC" id="2.7.7.101" evidence="12"/>
<evidence type="ECO:0000256" key="3">
    <source>
        <dbReference type="ARBA" id="ARBA00022679"/>
    </source>
</evidence>
<dbReference type="STRING" id="649639.Bcell_1615"/>
<organism evidence="17 18">
    <name type="scientific">Evansella cellulosilytica (strain ATCC 21833 / DSM 2522 / FERM P-1141 / JCM 9156 / N-4)</name>
    <name type="common">Bacillus cellulosilyticus</name>
    <dbReference type="NCBI Taxonomy" id="649639"/>
    <lineage>
        <taxon>Bacteria</taxon>
        <taxon>Bacillati</taxon>
        <taxon>Bacillota</taxon>
        <taxon>Bacilli</taxon>
        <taxon>Bacillales</taxon>
        <taxon>Bacillaceae</taxon>
        <taxon>Evansella</taxon>
    </lineage>
</organism>
<accession>E6TW55</accession>
<protein>
    <recommendedName>
        <fullName evidence="12 13">DNA primase</fullName>
        <ecNumber evidence="12">2.7.7.101</ecNumber>
    </recommendedName>
</protein>
<comment type="function">
    <text evidence="12 13">RNA polymerase that catalyzes the synthesis of short RNA molecules used as primers for DNA polymerase during DNA replication.</text>
</comment>
<dbReference type="GO" id="GO:0006269">
    <property type="term" value="P:DNA replication, synthesis of primer"/>
    <property type="evidence" value="ECO:0007669"/>
    <property type="project" value="UniProtKB-UniRule"/>
</dbReference>
<dbReference type="GO" id="GO:0008270">
    <property type="term" value="F:zinc ion binding"/>
    <property type="evidence" value="ECO:0007669"/>
    <property type="project" value="UniProtKB-UniRule"/>
</dbReference>
<keyword evidence="6 12" id="KW-0479">Metal-binding</keyword>
<dbReference type="InterPro" id="IPR013264">
    <property type="entry name" value="DNAG_N"/>
</dbReference>
<dbReference type="InterPro" id="IPR016136">
    <property type="entry name" value="DNA_helicase_N/primase_C"/>
</dbReference>
<keyword evidence="2 12" id="KW-0639">Primosome</keyword>
<keyword evidence="1 12" id="KW-0240">DNA-directed RNA polymerase</keyword>
<dbReference type="InterPro" id="IPR034151">
    <property type="entry name" value="TOPRIM_DnaG_bac"/>
</dbReference>
<dbReference type="HAMAP" id="MF_00974">
    <property type="entry name" value="DNA_primase_DnaG"/>
    <property type="match status" value="1"/>
</dbReference>
<dbReference type="Pfam" id="PF08275">
    <property type="entry name" value="DNAG_N"/>
    <property type="match status" value="1"/>
</dbReference>
<evidence type="ECO:0000256" key="2">
    <source>
        <dbReference type="ARBA" id="ARBA00022515"/>
    </source>
</evidence>
<dbReference type="EMBL" id="CP002394">
    <property type="protein sequence ID" value="ADU29878.1"/>
    <property type="molecule type" value="Genomic_DNA"/>
</dbReference>
<keyword evidence="9" id="KW-0460">Magnesium</keyword>
<keyword evidence="4 12" id="KW-0548">Nucleotidyltransferase</keyword>
<dbReference type="Gene3D" id="3.90.980.10">
    <property type="entry name" value="DNA primase, catalytic core, N-terminal domain"/>
    <property type="match status" value="1"/>
</dbReference>
<dbReference type="GO" id="GO:0000428">
    <property type="term" value="C:DNA-directed RNA polymerase complex"/>
    <property type="evidence" value="ECO:0007669"/>
    <property type="project" value="UniProtKB-KW"/>
</dbReference>
<dbReference type="Pfam" id="PF10410">
    <property type="entry name" value="DnaB_bind"/>
    <property type="match status" value="1"/>
</dbReference>
<comment type="catalytic activity">
    <reaction evidence="12">
        <text>ssDNA + n NTP = ssDNA/pppN(pN)n-1 hybrid + (n-1) diphosphate.</text>
        <dbReference type="EC" id="2.7.7.101"/>
    </reaction>
</comment>
<dbReference type="Gene3D" id="3.40.1360.10">
    <property type="match status" value="1"/>
</dbReference>
<dbReference type="GO" id="GO:0003678">
    <property type="term" value="F:DNA helicase activity"/>
    <property type="evidence" value="ECO:0007669"/>
    <property type="project" value="InterPro"/>
</dbReference>
<evidence type="ECO:0000256" key="4">
    <source>
        <dbReference type="ARBA" id="ARBA00022695"/>
    </source>
</evidence>
<evidence type="ECO:0000256" key="10">
    <source>
        <dbReference type="ARBA" id="ARBA00023125"/>
    </source>
</evidence>